<reference evidence="1" key="1">
    <citation type="submission" date="2021-09" db="EMBL/GenBank/DDBJ databases">
        <title>Genome of Aequorivita sp. strain F64183.</title>
        <authorList>
            <person name="Wang Y."/>
        </authorList>
    </citation>
    <scope>NUCLEOTIDE SEQUENCE</scope>
    <source>
        <strain evidence="1">F64183</strain>
    </source>
</reference>
<evidence type="ECO:0000313" key="2">
    <source>
        <dbReference type="Proteomes" id="UP001139462"/>
    </source>
</evidence>
<proteinExistence type="predicted"/>
<dbReference type="Proteomes" id="UP001139462">
    <property type="component" value="Unassembled WGS sequence"/>
</dbReference>
<dbReference type="EMBL" id="JAIRBB010000013">
    <property type="protein sequence ID" value="MCG2431912.1"/>
    <property type="molecule type" value="Genomic_DNA"/>
</dbReference>
<name>A0A9X1R4S0_9FLAO</name>
<evidence type="ECO:0000313" key="1">
    <source>
        <dbReference type="EMBL" id="MCG2431912.1"/>
    </source>
</evidence>
<protein>
    <submittedName>
        <fullName evidence="1">Uncharacterized protein</fullName>
    </submittedName>
</protein>
<dbReference type="AlphaFoldDB" id="A0A9X1R4S0"/>
<accession>A0A9X1R4S0</accession>
<comment type="caution">
    <text evidence="1">The sequence shown here is derived from an EMBL/GenBank/DDBJ whole genome shotgun (WGS) entry which is preliminary data.</text>
</comment>
<sequence length="80" mass="9391">MSERVKLIWDFRGPNAEQTAKHHTIHLSEFAQIENLNNPIIGQEELSKMHHTAYMVVDKDLMHSLRETLKPTRGQYYDEA</sequence>
<organism evidence="1 2">
    <name type="scientific">Aequorivita xiaoshiensis</name>
    <dbReference type="NCBI Taxonomy" id="2874476"/>
    <lineage>
        <taxon>Bacteria</taxon>
        <taxon>Pseudomonadati</taxon>
        <taxon>Bacteroidota</taxon>
        <taxon>Flavobacteriia</taxon>
        <taxon>Flavobacteriales</taxon>
        <taxon>Flavobacteriaceae</taxon>
        <taxon>Aequorivita</taxon>
    </lineage>
</organism>
<keyword evidence="2" id="KW-1185">Reference proteome</keyword>
<dbReference type="RefSeq" id="WP_237608991.1">
    <property type="nucleotide sequence ID" value="NZ_JAIRBB010000013.1"/>
</dbReference>
<gene>
    <name evidence="1" type="ORF">K8344_12335</name>
</gene>